<evidence type="ECO:0000313" key="11">
    <source>
        <dbReference type="EMBL" id="TXD96973.1"/>
    </source>
</evidence>
<evidence type="ECO:0000256" key="4">
    <source>
        <dbReference type="ARBA" id="ARBA00023239"/>
    </source>
</evidence>
<evidence type="ECO:0000259" key="9">
    <source>
        <dbReference type="Pfam" id="PF00278"/>
    </source>
</evidence>
<dbReference type="InterPro" id="IPR022653">
    <property type="entry name" value="De-COase2_pyr-phos_BS"/>
</dbReference>
<dbReference type="SUPFAM" id="SSF50621">
    <property type="entry name" value="Alanine racemase C-terminal domain-like"/>
    <property type="match status" value="1"/>
</dbReference>
<dbReference type="Proteomes" id="UP000321903">
    <property type="component" value="Unassembled WGS sequence"/>
</dbReference>
<feature type="binding site" evidence="5">
    <location>
        <position position="391"/>
    </location>
    <ligand>
        <name>substrate</name>
    </ligand>
</feature>
<evidence type="ECO:0000256" key="6">
    <source>
        <dbReference type="NCBIfam" id="TIGR01048"/>
    </source>
</evidence>
<dbReference type="PROSITE" id="PS00879">
    <property type="entry name" value="ODR_DC_2_2"/>
    <property type="match status" value="1"/>
</dbReference>
<evidence type="ECO:0000256" key="7">
    <source>
        <dbReference type="PIRSR" id="PIRSR600183-50"/>
    </source>
</evidence>
<name>A0A5C7A597_9GAMM</name>
<protein>
    <recommendedName>
        <fullName evidence="5 6">Diaminopimelate decarboxylase</fullName>
        <shortName evidence="5">DAP decarboxylase</shortName>
        <shortName evidence="5">DAPDC</shortName>
        <ecNumber evidence="5 6">4.1.1.20</ecNumber>
    </recommendedName>
</protein>
<dbReference type="UniPathway" id="UPA00034">
    <property type="reaction ID" value="UER00027"/>
</dbReference>
<evidence type="ECO:0000256" key="3">
    <source>
        <dbReference type="ARBA" id="ARBA00022898"/>
    </source>
</evidence>
<evidence type="ECO:0000259" key="10">
    <source>
        <dbReference type="Pfam" id="PF02784"/>
    </source>
</evidence>
<feature type="domain" description="Orn/DAP/Arg decarboxylase 2 C-terminal" evidence="9">
    <location>
        <begin position="72"/>
        <end position="416"/>
    </location>
</feature>
<dbReference type="SUPFAM" id="SSF51419">
    <property type="entry name" value="PLP-binding barrel"/>
    <property type="match status" value="1"/>
</dbReference>
<keyword evidence="5" id="KW-0028">Amino-acid biosynthesis</keyword>
<feature type="domain" description="Orn/DAP/Arg decarboxylase 2 N-terminal" evidence="10">
    <location>
        <begin position="82"/>
        <end position="323"/>
    </location>
</feature>
<dbReference type="CDD" id="cd06828">
    <property type="entry name" value="PLPDE_III_DapDC"/>
    <property type="match status" value="1"/>
</dbReference>
<dbReference type="InterPro" id="IPR022644">
    <property type="entry name" value="De-COase2_N"/>
</dbReference>
<dbReference type="PRINTS" id="PR01181">
    <property type="entry name" value="DAPDCRBXLASE"/>
</dbReference>
<dbReference type="OrthoDB" id="9802241at2"/>
<dbReference type="InterPro" id="IPR000183">
    <property type="entry name" value="Orn/DAP/Arg_de-COase"/>
</dbReference>
<dbReference type="NCBIfam" id="TIGR01048">
    <property type="entry name" value="lysA"/>
    <property type="match status" value="1"/>
</dbReference>
<dbReference type="GO" id="GO:0008836">
    <property type="term" value="F:diaminopimelate decarboxylase activity"/>
    <property type="evidence" value="ECO:0007669"/>
    <property type="project" value="UniProtKB-UniRule"/>
</dbReference>
<comment type="catalytic activity">
    <reaction evidence="5 8">
        <text>meso-2,6-diaminopimelate + H(+) = L-lysine + CO2</text>
        <dbReference type="Rhea" id="RHEA:15101"/>
        <dbReference type="ChEBI" id="CHEBI:15378"/>
        <dbReference type="ChEBI" id="CHEBI:16526"/>
        <dbReference type="ChEBI" id="CHEBI:32551"/>
        <dbReference type="ChEBI" id="CHEBI:57791"/>
        <dbReference type="EC" id="4.1.1.20"/>
    </reaction>
</comment>
<dbReference type="EC" id="4.1.1.20" evidence="5 6"/>
<evidence type="ECO:0000256" key="2">
    <source>
        <dbReference type="ARBA" id="ARBA00022793"/>
    </source>
</evidence>
<dbReference type="Gene3D" id="3.20.20.10">
    <property type="entry name" value="Alanine racemase"/>
    <property type="match status" value="1"/>
</dbReference>
<feature type="binding site" evidence="5">
    <location>
        <position position="319"/>
    </location>
    <ligand>
        <name>substrate</name>
    </ligand>
</feature>
<comment type="pathway">
    <text evidence="5 8">Amino-acid biosynthesis; L-lysine biosynthesis via DAP pathway; L-lysine from DL-2,6-diaminopimelate: step 1/1.</text>
</comment>
<feature type="active site" description="Proton donor" evidence="7">
    <location>
        <position position="390"/>
    </location>
</feature>
<comment type="cofactor">
    <cofactor evidence="1 5 7 8">
        <name>pyridoxal 5'-phosphate</name>
        <dbReference type="ChEBI" id="CHEBI:597326"/>
    </cofactor>
</comment>
<dbReference type="AlphaFoldDB" id="A0A5C7A597"/>
<comment type="function">
    <text evidence="5">Specifically catalyzes the decarboxylation of meso-diaminopimelate (meso-DAP) to L-lysine.</text>
</comment>
<organism evidence="11 12">
    <name type="scientific">Psychrobacter frigidicola</name>
    <dbReference type="NCBI Taxonomy" id="45611"/>
    <lineage>
        <taxon>Bacteria</taxon>
        <taxon>Pseudomonadati</taxon>
        <taxon>Pseudomonadota</taxon>
        <taxon>Gammaproteobacteria</taxon>
        <taxon>Moraxellales</taxon>
        <taxon>Moraxellaceae</taxon>
        <taxon>Psychrobacter</taxon>
    </lineage>
</organism>
<proteinExistence type="inferred from homology"/>
<evidence type="ECO:0000256" key="5">
    <source>
        <dbReference type="HAMAP-Rule" id="MF_02120"/>
    </source>
</evidence>
<dbReference type="Gene3D" id="2.40.37.10">
    <property type="entry name" value="Lyase, Ornithine Decarboxylase, Chain A, domain 1"/>
    <property type="match status" value="1"/>
</dbReference>
<dbReference type="InterPro" id="IPR009006">
    <property type="entry name" value="Ala_racemase/Decarboxylase_C"/>
</dbReference>
<comment type="similarity">
    <text evidence="5">Belongs to the Orn/Lys/Arg decarboxylase class-II family. LysA subfamily.</text>
</comment>
<feature type="binding site" evidence="5">
    <location>
        <position position="282"/>
    </location>
    <ligand>
        <name>pyridoxal 5'-phosphate</name>
        <dbReference type="ChEBI" id="CHEBI:597326"/>
    </ligand>
</feature>
<dbReference type="FunFam" id="3.20.20.10:FF:000003">
    <property type="entry name" value="Diaminopimelate decarboxylase"/>
    <property type="match status" value="1"/>
</dbReference>
<comment type="subunit">
    <text evidence="5">Homodimer.</text>
</comment>
<comment type="caution">
    <text evidence="11">The sequence shown here is derived from an EMBL/GenBank/DDBJ whole genome shotgun (WGS) entry which is preliminary data.</text>
</comment>
<feature type="binding site" evidence="5">
    <location>
        <begin position="316"/>
        <end position="319"/>
    </location>
    <ligand>
        <name>pyridoxal 5'-phosphate</name>
        <dbReference type="ChEBI" id="CHEBI:597326"/>
    </ligand>
</feature>
<keyword evidence="5 8" id="KW-0457">Lysine biosynthesis</keyword>
<dbReference type="Pfam" id="PF02784">
    <property type="entry name" value="Orn_Arg_deC_N"/>
    <property type="match status" value="1"/>
</dbReference>
<evidence type="ECO:0000313" key="12">
    <source>
        <dbReference type="Proteomes" id="UP000321903"/>
    </source>
</evidence>
<sequence>MNNFKTQENITDQNPTVQKAASQKITTQTEQGLYINPEALTAHLPTLQYRDEALYMESVSISELVERYDTPCYVYSQQAILDVYRAYSDSFAAVKHQICYAVKANSNLAVLGILAQAGAGFDIVSRGELMRVLAAGGQASRVVFSGVGKTRDDIEFALTQGISCFNVESISELTLINMVAKQLDKPAPISLRVNPDVDAKTHPYISTGLKDNKFGIAHDKALAVYEHAATLSHINIIGIDCHIGSQLTEVAPFIAALDKIIELIHSLRDKGIELRHVDLGGGLGVRYIDETPVTIEEFAQALLPKLIELGLPVFFEPGRSMVANAGILLTRVDVLKPTEHKNFAIVDAAMNDLIRPALYQAEMAVIPEVLPGDGIDTEGTQAWDIVGAICETGDFLAKDRLLSLATGDVLAITGAGAYGFAMSSNYNSRPRAAEVMVAGNQHQLIGKRETIEDLYAGESLWQAK</sequence>
<dbReference type="InterPro" id="IPR002986">
    <property type="entry name" value="DAP_deCOOHase_LysA"/>
</dbReference>
<feature type="binding site" evidence="5">
    <location>
        <position position="418"/>
    </location>
    <ligand>
        <name>substrate</name>
    </ligand>
</feature>
<dbReference type="PROSITE" id="PS00878">
    <property type="entry name" value="ODR_DC_2_1"/>
    <property type="match status" value="1"/>
</dbReference>
<reference evidence="11 12" key="1">
    <citation type="submission" date="2019-08" db="EMBL/GenBank/DDBJ databases">
        <title>Genome sequence of Psychrobacter frigidicola ACAM304 (type strain).</title>
        <authorList>
            <person name="Bowman J.P."/>
        </authorList>
    </citation>
    <scope>NUCLEOTIDE SEQUENCE [LARGE SCALE GENOMIC DNA]</scope>
    <source>
        <strain evidence="11 12">ACAM 304</strain>
    </source>
</reference>
<keyword evidence="3 5" id="KW-0663">Pyridoxal phosphate</keyword>
<dbReference type="RefSeq" id="WP_147223679.1">
    <property type="nucleotide sequence ID" value="NZ_CAJGYY010000001.1"/>
</dbReference>
<dbReference type="PANTHER" id="PTHR43727">
    <property type="entry name" value="DIAMINOPIMELATE DECARBOXYLASE"/>
    <property type="match status" value="1"/>
</dbReference>
<feature type="binding site" evidence="5">
    <location>
        <position position="359"/>
    </location>
    <ligand>
        <name>substrate</name>
    </ligand>
</feature>
<dbReference type="InterPro" id="IPR022657">
    <property type="entry name" value="De-COase2_CS"/>
</dbReference>
<keyword evidence="2 5" id="KW-0210">Decarboxylase</keyword>
<dbReference type="EMBL" id="VORZ01000002">
    <property type="protein sequence ID" value="TXD96973.1"/>
    <property type="molecule type" value="Genomic_DNA"/>
</dbReference>
<dbReference type="HAMAP" id="MF_02120">
    <property type="entry name" value="LysA"/>
    <property type="match status" value="1"/>
</dbReference>
<feature type="binding site" evidence="5">
    <location>
        <position position="355"/>
    </location>
    <ligand>
        <name>substrate</name>
    </ligand>
</feature>
<keyword evidence="12" id="KW-1185">Reference proteome</keyword>
<dbReference type="InterPro" id="IPR029066">
    <property type="entry name" value="PLP-binding_barrel"/>
</dbReference>
<dbReference type="GO" id="GO:0009089">
    <property type="term" value="P:lysine biosynthetic process via diaminopimelate"/>
    <property type="evidence" value="ECO:0007669"/>
    <property type="project" value="UniProtKB-UniRule"/>
</dbReference>
<evidence type="ECO:0000256" key="8">
    <source>
        <dbReference type="RuleBase" id="RU003738"/>
    </source>
</evidence>
<feature type="binding site" evidence="5">
    <location>
        <position position="418"/>
    </location>
    <ligand>
        <name>pyridoxal 5'-phosphate</name>
        <dbReference type="ChEBI" id="CHEBI:597326"/>
    </ligand>
</feature>
<feature type="modified residue" description="N6-(pyridoxal phosphate)lysine" evidence="5 7">
    <location>
        <position position="103"/>
    </location>
</feature>
<dbReference type="PRINTS" id="PR01179">
    <property type="entry name" value="ODADCRBXLASE"/>
</dbReference>
<keyword evidence="4 5" id="KW-0456">Lyase</keyword>
<evidence type="ECO:0000256" key="1">
    <source>
        <dbReference type="ARBA" id="ARBA00001933"/>
    </source>
</evidence>
<dbReference type="Pfam" id="PF00278">
    <property type="entry name" value="Orn_DAP_Arg_deC"/>
    <property type="match status" value="1"/>
</dbReference>
<dbReference type="PANTHER" id="PTHR43727:SF2">
    <property type="entry name" value="GROUP IV DECARBOXYLASE"/>
    <property type="match status" value="1"/>
</dbReference>
<dbReference type="InterPro" id="IPR022643">
    <property type="entry name" value="De-COase2_C"/>
</dbReference>
<gene>
    <name evidence="5 11" type="primary">lysA</name>
    <name evidence="11" type="ORF">ES754_08110</name>
</gene>
<accession>A0A5C7A597</accession>
<dbReference type="GO" id="GO:0030170">
    <property type="term" value="F:pyridoxal phosphate binding"/>
    <property type="evidence" value="ECO:0007669"/>
    <property type="project" value="UniProtKB-UniRule"/>
</dbReference>